<dbReference type="InterPro" id="IPR000362">
    <property type="entry name" value="Fumarate_lyase_fam"/>
</dbReference>
<dbReference type="InterPro" id="IPR022761">
    <property type="entry name" value="Fumarate_lyase_N"/>
</dbReference>
<name>D2VYA7_NAEGR</name>
<dbReference type="OrthoDB" id="1738025at2759"/>
<evidence type="ECO:0000259" key="5">
    <source>
        <dbReference type="Pfam" id="PF10415"/>
    </source>
</evidence>
<dbReference type="FunFam" id="1.10.40.30:FF:000002">
    <property type="entry name" value="Fumarate hydratase class II"/>
    <property type="match status" value="1"/>
</dbReference>
<dbReference type="InterPro" id="IPR008948">
    <property type="entry name" value="L-Aspartase-like"/>
</dbReference>
<dbReference type="STRING" id="5762.D2VYA7"/>
<dbReference type="NCBIfam" id="NF008909">
    <property type="entry name" value="PRK12273.1"/>
    <property type="match status" value="1"/>
</dbReference>
<dbReference type="InterPro" id="IPR018951">
    <property type="entry name" value="Fumarase_C_C"/>
</dbReference>
<proteinExistence type="inferred from homology"/>
<evidence type="ECO:0000259" key="4">
    <source>
        <dbReference type="Pfam" id="PF00206"/>
    </source>
</evidence>
<dbReference type="RefSeq" id="XP_002670960.1">
    <property type="nucleotide sequence ID" value="XM_002670914.1"/>
</dbReference>
<evidence type="ECO:0000313" key="7">
    <source>
        <dbReference type="Proteomes" id="UP000006671"/>
    </source>
</evidence>
<dbReference type="EMBL" id="GG738910">
    <property type="protein sequence ID" value="EFC38216.1"/>
    <property type="molecule type" value="Genomic_DNA"/>
</dbReference>
<accession>D2VYA7</accession>
<dbReference type="InterPro" id="IPR024083">
    <property type="entry name" value="Fumarase/histidase_N"/>
</dbReference>
<evidence type="ECO:0000256" key="3">
    <source>
        <dbReference type="ARBA" id="ARBA00023239"/>
    </source>
</evidence>
<dbReference type="GO" id="GO:0006108">
    <property type="term" value="P:malate metabolic process"/>
    <property type="evidence" value="ECO:0007669"/>
    <property type="project" value="TreeGrafter"/>
</dbReference>
<dbReference type="PROSITE" id="PS00163">
    <property type="entry name" value="FUMARATE_LYASES"/>
    <property type="match status" value="1"/>
</dbReference>
<keyword evidence="7" id="KW-1185">Reference proteome</keyword>
<dbReference type="InterPro" id="IPR005677">
    <property type="entry name" value="Fum_hydII"/>
</dbReference>
<dbReference type="eggNOG" id="KOG1317">
    <property type="taxonomic scope" value="Eukaryota"/>
</dbReference>
<dbReference type="FunFam" id="1.10.275.10:FF:000001">
    <property type="entry name" value="Fumarate hydratase, mitochondrial"/>
    <property type="match status" value="1"/>
</dbReference>
<dbReference type="OMA" id="AKWRAQT"/>
<dbReference type="FunFam" id="1.20.200.10:FF:000001">
    <property type="entry name" value="Fumarate hydratase, mitochondrial"/>
    <property type="match status" value="1"/>
</dbReference>
<comment type="similarity">
    <text evidence="1">Belongs to the class-II fumarase/aspartase family. Fumarase subfamily.</text>
</comment>
<organism evidence="7">
    <name type="scientific">Naegleria gruberi</name>
    <name type="common">Amoeba</name>
    <dbReference type="NCBI Taxonomy" id="5762"/>
    <lineage>
        <taxon>Eukaryota</taxon>
        <taxon>Discoba</taxon>
        <taxon>Heterolobosea</taxon>
        <taxon>Tetramitia</taxon>
        <taxon>Eutetramitia</taxon>
        <taxon>Vahlkampfiidae</taxon>
        <taxon>Naegleria</taxon>
    </lineage>
</organism>
<dbReference type="GO" id="GO:0006099">
    <property type="term" value="P:tricarboxylic acid cycle"/>
    <property type="evidence" value="ECO:0007669"/>
    <property type="project" value="InterPro"/>
</dbReference>
<dbReference type="PANTHER" id="PTHR11444:SF1">
    <property type="entry name" value="FUMARATE HYDRATASE, MITOCHONDRIAL"/>
    <property type="match status" value="1"/>
</dbReference>
<dbReference type="SUPFAM" id="SSF48557">
    <property type="entry name" value="L-aspartase-like"/>
    <property type="match status" value="1"/>
</dbReference>
<dbReference type="Gene3D" id="1.10.275.10">
    <property type="entry name" value="Fumarase/aspartase (N-terminal domain)"/>
    <property type="match status" value="1"/>
</dbReference>
<evidence type="ECO:0000256" key="1">
    <source>
        <dbReference type="ARBA" id="ARBA00009084"/>
    </source>
</evidence>
<dbReference type="HAMAP" id="MF_00743">
    <property type="entry name" value="FumaraseC"/>
    <property type="match status" value="1"/>
</dbReference>
<dbReference type="EC" id="4.2.1.2" evidence="2"/>
<feature type="domain" description="Fumarase C C-terminal" evidence="5">
    <location>
        <begin position="419"/>
        <end position="471"/>
    </location>
</feature>
<feature type="domain" description="Fumarate lyase N-terminal" evidence="4">
    <location>
        <begin position="21"/>
        <end position="353"/>
    </location>
</feature>
<dbReference type="NCBIfam" id="TIGR00979">
    <property type="entry name" value="fumC_II"/>
    <property type="match status" value="1"/>
</dbReference>
<evidence type="ECO:0000256" key="2">
    <source>
        <dbReference type="ARBA" id="ARBA00012921"/>
    </source>
</evidence>
<reference evidence="6 7" key="1">
    <citation type="journal article" date="2010" name="Cell">
        <title>The genome of Naegleria gruberi illuminates early eukaryotic versatility.</title>
        <authorList>
            <person name="Fritz-Laylin L.K."/>
            <person name="Prochnik S.E."/>
            <person name="Ginger M.L."/>
            <person name="Dacks J.B."/>
            <person name="Carpenter M.L."/>
            <person name="Field M.C."/>
            <person name="Kuo A."/>
            <person name="Paredez A."/>
            <person name="Chapman J."/>
            <person name="Pham J."/>
            <person name="Shu S."/>
            <person name="Neupane R."/>
            <person name="Cipriano M."/>
            <person name="Mancuso J."/>
            <person name="Tu H."/>
            <person name="Salamov A."/>
            <person name="Lindquist E."/>
            <person name="Shapiro H."/>
            <person name="Lucas S."/>
            <person name="Grigoriev I.V."/>
            <person name="Cande W.Z."/>
            <person name="Fulton C."/>
            <person name="Rokhsar D.S."/>
            <person name="Dawson S.C."/>
        </authorList>
    </citation>
    <scope>NUCLEOTIDE SEQUENCE [LARGE SCALE GENOMIC DNA]</scope>
    <source>
        <strain evidence="6 7">NEG-M</strain>
    </source>
</reference>
<dbReference type="InterPro" id="IPR020557">
    <property type="entry name" value="Fumarate_lyase_CS"/>
</dbReference>
<gene>
    <name evidence="6" type="ORF">NAEGRDRAFT_83307</name>
</gene>
<dbReference type="KEGG" id="ngr:NAEGRDRAFT_83307"/>
<evidence type="ECO:0000313" key="6">
    <source>
        <dbReference type="EMBL" id="EFC38216.1"/>
    </source>
</evidence>
<dbReference type="GO" id="GO:0006106">
    <property type="term" value="P:fumarate metabolic process"/>
    <property type="evidence" value="ECO:0007669"/>
    <property type="project" value="InterPro"/>
</dbReference>
<dbReference type="GeneID" id="8853850"/>
<dbReference type="Gene3D" id="1.20.200.10">
    <property type="entry name" value="Fumarase/aspartase (Central domain)"/>
    <property type="match status" value="1"/>
</dbReference>
<dbReference type="InParanoid" id="D2VYA7"/>
<protein>
    <recommendedName>
        <fullName evidence="2">fumarate hydratase</fullName>
        <ecNumber evidence="2">4.2.1.2</ecNumber>
    </recommendedName>
</protein>
<dbReference type="GO" id="GO:0004333">
    <property type="term" value="F:fumarate hydratase activity"/>
    <property type="evidence" value="ECO:0007669"/>
    <property type="project" value="UniProtKB-EC"/>
</dbReference>
<dbReference type="Gene3D" id="1.10.40.30">
    <property type="entry name" value="Fumarase/aspartase (C-terminal domain)"/>
    <property type="match status" value="1"/>
</dbReference>
<dbReference type="Proteomes" id="UP000006671">
    <property type="component" value="Unassembled WGS sequence"/>
</dbReference>
<dbReference type="FunCoup" id="D2VYA7">
    <property type="interactions" value="276"/>
</dbReference>
<dbReference type="Pfam" id="PF00206">
    <property type="entry name" value="Lyase_1"/>
    <property type="match status" value="1"/>
</dbReference>
<dbReference type="PANTHER" id="PTHR11444">
    <property type="entry name" value="ASPARTATEAMMONIA/ARGININOSUCCINATE/ADENYLOSUCCINATE LYASE"/>
    <property type="match status" value="1"/>
</dbReference>
<keyword evidence="3" id="KW-0456">Lyase</keyword>
<dbReference type="CDD" id="cd01362">
    <property type="entry name" value="Fumarase_classII"/>
    <property type="match status" value="1"/>
</dbReference>
<dbReference type="AlphaFoldDB" id="D2VYA7"/>
<dbReference type="VEuPathDB" id="AmoebaDB:NAEGRDRAFT_83307"/>
<dbReference type="GO" id="GO:0005739">
    <property type="term" value="C:mitochondrion"/>
    <property type="evidence" value="ECO:0007669"/>
    <property type="project" value="TreeGrafter"/>
</dbReference>
<dbReference type="PRINTS" id="PR00149">
    <property type="entry name" value="FUMRATELYASE"/>
</dbReference>
<sequence>MLITFIKSTEQQYRIEKDSMGAIEVPSDAYWGAQTQRSIENFKIGGERERMPIEIIYALALLKGACAKVNAEYGDLDGKIAELIQKVVSEIVNEKKFDSQFPLKIYQTGSGTQTNMNVNEVISNRCIELIGGQLGSKSVHPNDHVNRGQSSNDTFPTAMHIACAIQATERVIPMLKRLREAFEKKRQEFAHIVKIGRTHTMDATPLTMGQEFSAFVSQLDFAVHCIEKSLERVYELAIGGTAVGTGLNTRECFGADVSKELSVLTSLPFKDADNKFMALSGNDALVSLSGAYNNCATLLMKIANDVRMLGSGPRCGLGELILPSNEPGSSIMPGKVNPTQPEAVTMVCAQVMGNHVGVTIGSSNGHFQLNVFRPQVVNSVLQSGRLIADACESFAEHCIDGLQANEPKIKEYVQNSLMLVTALNPIIGYDNAAKVAKKAYQENISLKQACLDLNLLSGEDFDKHVRAEDMCYPDPKPSNK</sequence>
<dbReference type="Pfam" id="PF10415">
    <property type="entry name" value="FumaraseC_C"/>
    <property type="match status" value="1"/>
</dbReference>